<organism evidence="2 3">
    <name type="scientific">Gigaspora margarita</name>
    <dbReference type="NCBI Taxonomy" id="4874"/>
    <lineage>
        <taxon>Eukaryota</taxon>
        <taxon>Fungi</taxon>
        <taxon>Fungi incertae sedis</taxon>
        <taxon>Mucoromycota</taxon>
        <taxon>Glomeromycotina</taxon>
        <taxon>Glomeromycetes</taxon>
        <taxon>Diversisporales</taxon>
        <taxon>Gigasporaceae</taxon>
        <taxon>Gigaspora</taxon>
    </lineage>
</organism>
<gene>
    <name evidence="2" type="ORF">GMARGA_LOCUS10376</name>
</gene>
<evidence type="ECO:0000313" key="2">
    <source>
        <dbReference type="EMBL" id="CAG8670145.1"/>
    </source>
</evidence>
<sequence>MTGFMDKIVNKAFENVLSEINKKSSEKALNEVEDNNGNNIEKDAKEIIDCAEDGERIRIKINQHLDWVKNKQKRKLSIAKNIGHEYVYNLEETPANPSKLQENVIALHYSQHHNREVLKILQIDCTFSKISENKAEASTKKHGRKKLYVSQISFRSEVAIHIIEQIDHAIRVDESGKRISGRVQPDEPVRRGAIHTSSSASSSSGS</sequence>
<accession>A0ABN7UT56</accession>
<dbReference type="EMBL" id="CAJVQB010005794">
    <property type="protein sequence ID" value="CAG8670145.1"/>
    <property type="molecule type" value="Genomic_DNA"/>
</dbReference>
<proteinExistence type="predicted"/>
<feature type="compositionally biased region" description="Low complexity" evidence="1">
    <location>
        <begin position="197"/>
        <end position="206"/>
    </location>
</feature>
<name>A0ABN7UT56_GIGMA</name>
<evidence type="ECO:0000256" key="1">
    <source>
        <dbReference type="SAM" id="MobiDB-lite"/>
    </source>
</evidence>
<evidence type="ECO:0000313" key="3">
    <source>
        <dbReference type="Proteomes" id="UP000789901"/>
    </source>
</evidence>
<reference evidence="2 3" key="1">
    <citation type="submission" date="2021-06" db="EMBL/GenBank/DDBJ databases">
        <authorList>
            <person name="Kallberg Y."/>
            <person name="Tangrot J."/>
            <person name="Rosling A."/>
        </authorList>
    </citation>
    <scope>NUCLEOTIDE SEQUENCE [LARGE SCALE GENOMIC DNA]</scope>
    <source>
        <strain evidence="2 3">120-4 pot B 10/14</strain>
    </source>
</reference>
<feature type="region of interest" description="Disordered" evidence="1">
    <location>
        <begin position="177"/>
        <end position="206"/>
    </location>
</feature>
<keyword evidence="3" id="KW-1185">Reference proteome</keyword>
<comment type="caution">
    <text evidence="2">The sequence shown here is derived from an EMBL/GenBank/DDBJ whole genome shotgun (WGS) entry which is preliminary data.</text>
</comment>
<dbReference type="Proteomes" id="UP000789901">
    <property type="component" value="Unassembled WGS sequence"/>
</dbReference>
<feature type="non-terminal residue" evidence="2">
    <location>
        <position position="206"/>
    </location>
</feature>
<protein>
    <submittedName>
        <fullName evidence="2">32198_t:CDS:1</fullName>
    </submittedName>
</protein>